<proteinExistence type="predicted"/>
<dbReference type="EMBL" id="GBXM01062439">
    <property type="protein sequence ID" value="JAH46138.1"/>
    <property type="molecule type" value="Transcribed_RNA"/>
</dbReference>
<reference evidence="1" key="1">
    <citation type="submission" date="2014-11" db="EMBL/GenBank/DDBJ databases">
        <authorList>
            <person name="Amaro Gonzalez C."/>
        </authorList>
    </citation>
    <scope>NUCLEOTIDE SEQUENCE</scope>
</reference>
<dbReference type="AlphaFoldDB" id="A0A0E9T053"/>
<sequence>MGAEEETGEAVVIKNIVQAQTQTKNLVICH</sequence>
<reference evidence="1" key="2">
    <citation type="journal article" date="2015" name="Fish Shellfish Immunol.">
        <title>Early steps in the European eel (Anguilla anguilla)-Vibrio vulnificus interaction in the gills: Role of the RtxA13 toxin.</title>
        <authorList>
            <person name="Callol A."/>
            <person name="Pajuelo D."/>
            <person name="Ebbesson L."/>
            <person name="Teles M."/>
            <person name="MacKenzie S."/>
            <person name="Amaro C."/>
        </authorList>
    </citation>
    <scope>NUCLEOTIDE SEQUENCE</scope>
</reference>
<accession>A0A0E9T053</accession>
<name>A0A0E9T053_ANGAN</name>
<organism evidence="1">
    <name type="scientific">Anguilla anguilla</name>
    <name type="common">European freshwater eel</name>
    <name type="synonym">Muraena anguilla</name>
    <dbReference type="NCBI Taxonomy" id="7936"/>
    <lineage>
        <taxon>Eukaryota</taxon>
        <taxon>Metazoa</taxon>
        <taxon>Chordata</taxon>
        <taxon>Craniata</taxon>
        <taxon>Vertebrata</taxon>
        <taxon>Euteleostomi</taxon>
        <taxon>Actinopterygii</taxon>
        <taxon>Neopterygii</taxon>
        <taxon>Teleostei</taxon>
        <taxon>Anguilliformes</taxon>
        <taxon>Anguillidae</taxon>
        <taxon>Anguilla</taxon>
    </lineage>
</organism>
<protein>
    <submittedName>
        <fullName evidence="1">Uncharacterized protein</fullName>
    </submittedName>
</protein>
<evidence type="ECO:0000313" key="1">
    <source>
        <dbReference type="EMBL" id="JAH46138.1"/>
    </source>
</evidence>